<dbReference type="PROSITE" id="PS50156">
    <property type="entry name" value="SSD"/>
    <property type="match status" value="1"/>
</dbReference>
<dbReference type="PANTHER" id="PTHR46022:SF1">
    <property type="entry name" value="PROTEIN PATCHED"/>
    <property type="match status" value="1"/>
</dbReference>
<dbReference type="EMBL" id="RCHS01003865">
    <property type="protein sequence ID" value="RMX39143.1"/>
    <property type="molecule type" value="Genomic_DNA"/>
</dbReference>
<proteinExistence type="inferred from homology"/>
<feature type="domain" description="SSD" evidence="10">
    <location>
        <begin position="373"/>
        <end position="534"/>
    </location>
</feature>
<dbReference type="InterPro" id="IPR053958">
    <property type="entry name" value="HMGCR/SNAP/NPC1-like_SSD"/>
</dbReference>
<keyword evidence="5 9" id="KW-0472">Membrane</keyword>
<dbReference type="Proteomes" id="UP000275408">
    <property type="component" value="Unassembled WGS sequence"/>
</dbReference>
<evidence type="ECO:0000256" key="6">
    <source>
        <dbReference type="ARBA" id="ARBA00023170"/>
    </source>
</evidence>
<reference evidence="11 12" key="1">
    <citation type="journal article" date="2018" name="Sci. Rep.">
        <title>Comparative analysis of the Pocillopora damicornis genome highlights role of immune system in coral evolution.</title>
        <authorList>
            <person name="Cunning R."/>
            <person name="Bay R.A."/>
            <person name="Gillette P."/>
            <person name="Baker A.C."/>
            <person name="Traylor-Knowles N."/>
        </authorList>
    </citation>
    <scope>NUCLEOTIDE SEQUENCE [LARGE SCALE GENOMIC DNA]</scope>
    <source>
        <strain evidence="11">RSMAS</strain>
        <tissue evidence="11">Whole animal</tissue>
    </source>
</reference>
<evidence type="ECO:0000256" key="1">
    <source>
        <dbReference type="ARBA" id="ARBA00004141"/>
    </source>
</evidence>
<dbReference type="InterPro" id="IPR004766">
    <property type="entry name" value="TM_rcpt_patched"/>
</dbReference>
<evidence type="ECO:0000259" key="10">
    <source>
        <dbReference type="PROSITE" id="PS50156"/>
    </source>
</evidence>
<dbReference type="Gene3D" id="1.20.1640.10">
    <property type="entry name" value="Multidrug efflux transporter AcrB transmembrane domain"/>
    <property type="match status" value="2"/>
</dbReference>
<feature type="transmembrane region" description="Helical" evidence="9">
    <location>
        <begin position="971"/>
        <end position="991"/>
    </location>
</feature>
<evidence type="ECO:0000256" key="8">
    <source>
        <dbReference type="SAM" id="MobiDB-lite"/>
    </source>
</evidence>
<evidence type="ECO:0000313" key="12">
    <source>
        <dbReference type="Proteomes" id="UP000275408"/>
    </source>
</evidence>
<dbReference type="OrthoDB" id="5873834at2759"/>
<evidence type="ECO:0000313" key="11">
    <source>
        <dbReference type="EMBL" id="RMX39143.1"/>
    </source>
</evidence>
<dbReference type="OMA" id="PINHHSF"/>
<sequence length="1218" mass="134930">MGQRTALRLRSKLQAIFFKLGCFCQRNCWVVLAVGFFILIGLSVGIITAKIETDVEKLWMEVDGRLEKELQYTKDSVGEGAGTTNELIIHAANEGGDNILSVDSMQKHLKAVQKAVEIKVDIFGKTWSHTDLCYVPEVPSFNNSLVDGIIAAIIPCLVISPLDCFWDGAKNLKLRAELPSVAKVFPLEWTESNPTFLLTLLDQLNIEGKEEIKDLFVKAGITKGYQEKPCLDPTEPKCPSTAPNSPSKTGKAPDVKSELNGGCKGFATEFMQWAEELIVGGVTKHNNTLTSAKALQTILVLAGPQGLYKRWADRSQELNVRWSLDTAKQVLEAWQRRFTEEINEDVKETDEFSILAFDSTSVTDLLKEFSETSVSRIAIGYVLMLIYACITLKRWCEPIRSHGALGFVGVLLVTLSVAAGFGFSALCGITFNAASTQVLPFLALGLGVDDMFLLAHSYSSLIRGGDIRHVEEVGYCLGTTGVSVFLTSFNNMLAFFMAALIPIPALRYFALQAAVVVIFNFIGVIIIFPAMLGVDVQRMRHHRYDIICCLKSSSKNRGSEEVLSKTRSEFPSTTEREKNQHELEHSDNHAVSKPSNTMVTSNGKSDSSIGEVLVNEYTNNLDKQSKLSYDSEASMMRNHLSPNASQHGTPSSVVDSSVNGNDDGSFRYKCAPISLQNFATVYYGPALQKTSVKVAVILFFLGLLAVGIYGAFQVEDGLELTEVVPHNSVAHKFVEAQFKYFSFYPMTLVTQDNFDYANKQNTLLSYHEAFKQIPNVIRIPGSEEIPKFWLMYFRDWLNDAQTSFDQDWANKTITDAGWTEAASSTGVMAYKLLSQTDESDEIDRTQVRNYKLVSNGIIRPEIFYKALTVWIDRDVLGYAFSQADIKPKTVDFSNTRSSQDDKAMIVAAAQPITFAKINFNVIGLQETKDFVKLIKDVREICDKYAEEGLPNYPSGVPFTFWEQYIWLRRQIIIAISISLAVSFLAMAVLLFNIWAAAVIVLVLVMITVEVYGFMGLAGIKLSAVPAVTLILSVGVGVEFTVHMCMAFMQAVGDRNQRMQKAIEHVFVPIVDGAISTLLGVVMLAGSEFEFIVRYFFNLLLALICIGTFNGLLFLPVFLSLAGPGAMATEVPTPSLSNSLAIQNQATAPSSAGSAINDLELEEHEPSSETKGNEKPLERTNPMIKHWAQVEPTYDKEPWNSDMATIEGPRQHELDDVKF</sequence>
<feature type="transmembrane region" description="Helical" evidence="9">
    <location>
        <begin position="1065"/>
        <end position="1085"/>
    </location>
</feature>
<feature type="transmembrane region" description="Helical" evidence="9">
    <location>
        <begin position="1023"/>
        <end position="1044"/>
    </location>
</feature>
<dbReference type="SUPFAM" id="SSF82866">
    <property type="entry name" value="Multidrug efflux transporter AcrB transmembrane domain"/>
    <property type="match status" value="2"/>
</dbReference>
<protein>
    <recommendedName>
        <fullName evidence="10">SSD domain-containing protein</fullName>
    </recommendedName>
</protein>
<evidence type="ECO:0000256" key="2">
    <source>
        <dbReference type="ARBA" id="ARBA00005585"/>
    </source>
</evidence>
<dbReference type="InterPro" id="IPR000731">
    <property type="entry name" value="SSD"/>
</dbReference>
<keyword evidence="4 9" id="KW-1133">Transmembrane helix</keyword>
<feature type="compositionally biased region" description="Polar residues" evidence="8">
    <location>
        <begin position="593"/>
        <end position="606"/>
    </location>
</feature>
<dbReference type="STRING" id="46731.A0A3M6TCR0"/>
<dbReference type="NCBIfam" id="TIGR00918">
    <property type="entry name" value="2A060602"/>
    <property type="match status" value="1"/>
</dbReference>
<dbReference type="GO" id="GO:0097108">
    <property type="term" value="F:hedgehog family protein binding"/>
    <property type="evidence" value="ECO:0007669"/>
    <property type="project" value="TreeGrafter"/>
</dbReference>
<name>A0A3M6TCR0_POCDA</name>
<feature type="transmembrane region" description="Helical" evidence="9">
    <location>
        <begin position="694"/>
        <end position="712"/>
    </location>
</feature>
<feature type="compositionally biased region" description="Basic and acidic residues" evidence="8">
    <location>
        <begin position="1163"/>
        <end position="1177"/>
    </location>
</feature>
<feature type="transmembrane region" description="Helical" evidence="9">
    <location>
        <begin position="437"/>
        <end position="455"/>
    </location>
</feature>
<accession>A0A3M6TCR0</accession>
<comment type="caution">
    <text evidence="11">The sequence shown here is derived from an EMBL/GenBank/DDBJ whole genome shotgun (WGS) entry which is preliminary data.</text>
</comment>
<gene>
    <name evidence="11" type="ORF">pdam_00020528</name>
</gene>
<dbReference type="GO" id="GO:0008158">
    <property type="term" value="F:hedgehog receptor activity"/>
    <property type="evidence" value="ECO:0007669"/>
    <property type="project" value="InterPro"/>
</dbReference>
<evidence type="ECO:0000256" key="5">
    <source>
        <dbReference type="ARBA" id="ARBA00023136"/>
    </source>
</evidence>
<feature type="compositionally biased region" description="Basic and acidic residues" evidence="8">
    <location>
        <begin position="1208"/>
        <end position="1218"/>
    </location>
</feature>
<feature type="transmembrane region" description="Helical" evidence="9">
    <location>
        <begin position="28"/>
        <end position="47"/>
    </location>
</feature>
<comment type="subcellular location">
    <subcellularLocation>
        <location evidence="1">Membrane</location>
        <topology evidence="1">Multi-pass membrane protein</topology>
    </subcellularLocation>
</comment>
<dbReference type="GO" id="GO:0005886">
    <property type="term" value="C:plasma membrane"/>
    <property type="evidence" value="ECO:0007669"/>
    <property type="project" value="TreeGrafter"/>
</dbReference>
<evidence type="ECO:0000256" key="3">
    <source>
        <dbReference type="ARBA" id="ARBA00022692"/>
    </source>
</evidence>
<dbReference type="AlphaFoldDB" id="A0A3M6TCR0"/>
<evidence type="ECO:0000256" key="9">
    <source>
        <dbReference type="SAM" id="Phobius"/>
    </source>
</evidence>
<feature type="transmembrane region" description="Helical" evidence="9">
    <location>
        <begin position="509"/>
        <end position="534"/>
    </location>
</feature>
<feature type="compositionally biased region" description="Basic and acidic residues" evidence="8">
    <location>
        <begin position="559"/>
        <end position="590"/>
    </location>
</feature>
<feature type="transmembrane region" description="Helical" evidence="9">
    <location>
        <begin position="998"/>
        <end position="1017"/>
    </location>
</feature>
<feature type="region of interest" description="Disordered" evidence="8">
    <location>
        <begin position="559"/>
        <end position="606"/>
    </location>
</feature>
<feature type="transmembrane region" description="Helical" evidence="9">
    <location>
        <begin position="475"/>
        <end position="503"/>
    </location>
</feature>
<feature type="region of interest" description="Disordered" evidence="8">
    <location>
        <begin position="232"/>
        <end position="255"/>
    </location>
</feature>
<dbReference type="PANTHER" id="PTHR46022">
    <property type="entry name" value="PROTEIN PATCHED"/>
    <property type="match status" value="1"/>
</dbReference>
<keyword evidence="3 9" id="KW-0812">Transmembrane</keyword>
<dbReference type="GO" id="GO:0045879">
    <property type="term" value="P:negative regulation of smoothened signaling pathway"/>
    <property type="evidence" value="ECO:0007669"/>
    <property type="project" value="TreeGrafter"/>
</dbReference>
<feature type="transmembrane region" description="Helical" evidence="9">
    <location>
        <begin position="1091"/>
        <end position="1118"/>
    </location>
</feature>
<feature type="transmembrane region" description="Helical" evidence="9">
    <location>
        <begin position="404"/>
        <end position="431"/>
    </location>
</feature>
<dbReference type="Pfam" id="PF12349">
    <property type="entry name" value="Sterol-sensing"/>
    <property type="match status" value="1"/>
</dbReference>
<feature type="transmembrane region" description="Helical" evidence="9">
    <location>
        <begin position="374"/>
        <end position="392"/>
    </location>
</feature>
<organism evidence="11 12">
    <name type="scientific">Pocillopora damicornis</name>
    <name type="common">Cauliflower coral</name>
    <name type="synonym">Millepora damicornis</name>
    <dbReference type="NCBI Taxonomy" id="46731"/>
    <lineage>
        <taxon>Eukaryota</taxon>
        <taxon>Metazoa</taxon>
        <taxon>Cnidaria</taxon>
        <taxon>Anthozoa</taxon>
        <taxon>Hexacorallia</taxon>
        <taxon>Scleractinia</taxon>
        <taxon>Astrocoeniina</taxon>
        <taxon>Pocilloporidae</taxon>
        <taxon>Pocillopora</taxon>
    </lineage>
</organism>
<keyword evidence="7" id="KW-0325">Glycoprotein</keyword>
<keyword evidence="6" id="KW-0675">Receptor</keyword>
<evidence type="ECO:0000256" key="7">
    <source>
        <dbReference type="ARBA" id="ARBA00023180"/>
    </source>
</evidence>
<comment type="similarity">
    <text evidence="2">Belongs to the patched family.</text>
</comment>
<dbReference type="GO" id="GO:0005119">
    <property type="term" value="F:smoothened binding"/>
    <property type="evidence" value="ECO:0007669"/>
    <property type="project" value="TreeGrafter"/>
</dbReference>
<keyword evidence="12" id="KW-1185">Reference proteome</keyword>
<dbReference type="FunFam" id="1.20.1640.10:FF:000048">
    <property type="entry name" value="protein patched homolog 1 isoform X2"/>
    <property type="match status" value="1"/>
</dbReference>
<feature type="region of interest" description="Disordered" evidence="8">
    <location>
        <begin position="1161"/>
        <end position="1218"/>
    </location>
</feature>
<evidence type="ECO:0000256" key="4">
    <source>
        <dbReference type="ARBA" id="ARBA00022989"/>
    </source>
</evidence>